<evidence type="ECO:0000256" key="1">
    <source>
        <dbReference type="ARBA" id="ARBA00022741"/>
    </source>
</evidence>
<reference evidence="4" key="1">
    <citation type="submission" date="2025-08" db="UniProtKB">
        <authorList>
            <consortium name="RefSeq"/>
        </authorList>
    </citation>
    <scope>IDENTIFICATION</scope>
</reference>
<protein>
    <submittedName>
        <fullName evidence="4">Guanylate cyclase 32E-like</fullName>
    </submittedName>
</protein>
<proteinExistence type="predicted"/>
<organism evidence="3 4">
    <name type="scientific">Diaphorina citri</name>
    <name type="common">Asian citrus psyllid</name>
    <dbReference type="NCBI Taxonomy" id="121845"/>
    <lineage>
        <taxon>Eukaryota</taxon>
        <taxon>Metazoa</taxon>
        <taxon>Ecdysozoa</taxon>
        <taxon>Arthropoda</taxon>
        <taxon>Hexapoda</taxon>
        <taxon>Insecta</taxon>
        <taxon>Pterygota</taxon>
        <taxon>Neoptera</taxon>
        <taxon>Paraneoptera</taxon>
        <taxon>Hemiptera</taxon>
        <taxon>Sternorrhyncha</taxon>
        <taxon>Psylloidea</taxon>
        <taxon>Psyllidae</taxon>
        <taxon>Diaphorininae</taxon>
        <taxon>Diaphorina</taxon>
    </lineage>
</organism>
<dbReference type="GO" id="GO:0004016">
    <property type="term" value="F:adenylate cyclase activity"/>
    <property type="evidence" value="ECO:0007669"/>
    <property type="project" value="TreeGrafter"/>
</dbReference>
<dbReference type="PANTHER" id="PTHR11920">
    <property type="entry name" value="GUANYLYL CYCLASE"/>
    <property type="match status" value="1"/>
</dbReference>
<evidence type="ECO:0000313" key="3">
    <source>
        <dbReference type="Proteomes" id="UP000079169"/>
    </source>
</evidence>
<dbReference type="Proteomes" id="UP000079169">
    <property type="component" value="Unplaced"/>
</dbReference>
<accession>A0A3Q0IMW8</accession>
<keyword evidence="3" id="KW-1185">Reference proteome</keyword>
<dbReference type="GO" id="GO:0000166">
    <property type="term" value="F:nucleotide binding"/>
    <property type="evidence" value="ECO:0007669"/>
    <property type="project" value="UniProtKB-KW"/>
</dbReference>
<gene>
    <name evidence="4" type="primary">LOC113465376</name>
</gene>
<dbReference type="InterPro" id="IPR050401">
    <property type="entry name" value="Cyclic_nucleotide_synthase"/>
</dbReference>
<evidence type="ECO:0000313" key="4">
    <source>
        <dbReference type="RefSeq" id="XP_026675660.1"/>
    </source>
</evidence>
<evidence type="ECO:0000256" key="2">
    <source>
        <dbReference type="ARBA" id="ARBA00023239"/>
    </source>
</evidence>
<name>A0A3Q0IMW8_DIACI</name>
<dbReference type="GO" id="GO:0005886">
    <property type="term" value="C:plasma membrane"/>
    <property type="evidence" value="ECO:0007669"/>
    <property type="project" value="TreeGrafter"/>
</dbReference>
<dbReference type="RefSeq" id="XP_026675660.1">
    <property type="nucleotide sequence ID" value="XM_026819859.1"/>
</dbReference>
<keyword evidence="1" id="KW-0547">Nucleotide-binding</keyword>
<dbReference type="STRING" id="121845.A0A3Q0IMW8"/>
<sequence>MKRSQKPHSPSALRPRLDLLENSFDFVRDCVTECWAETPEDRPDFKVIRTRLRPLRKGMKPNIFDNMIAMMEKYANNLDIGKGLHFEVHMSEICVTYAESEDLSIPNYP</sequence>
<dbReference type="KEGG" id="dci:113465376"/>
<dbReference type="PaxDb" id="121845-A0A3Q0IMW8"/>
<dbReference type="GO" id="GO:0001653">
    <property type="term" value="F:peptide receptor activity"/>
    <property type="evidence" value="ECO:0007669"/>
    <property type="project" value="TreeGrafter"/>
</dbReference>
<dbReference type="GeneID" id="113465376"/>
<dbReference type="GO" id="GO:0007168">
    <property type="term" value="P:receptor guanylyl cyclase signaling pathway"/>
    <property type="evidence" value="ECO:0007669"/>
    <property type="project" value="TreeGrafter"/>
</dbReference>
<dbReference type="PANTHER" id="PTHR11920:SF335">
    <property type="entry name" value="GUANYLATE CYCLASE"/>
    <property type="match status" value="1"/>
</dbReference>
<dbReference type="Gene3D" id="1.10.510.10">
    <property type="entry name" value="Transferase(Phosphotransferase) domain 1"/>
    <property type="match status" value="1"/>
</dbReference>
<keyword evidence="2" id="KW-0456">Lyase</keyword>
<dbReference type="AlphaFoldDB" id="A0A3Q0IMW8"/>
<dbReference type="GO" id="GO:0004383">
    <property type="term" value="F:guanylate cyclase activity"/>
    <property type="evidence" value="ECO:0007669"/>
    <property type="project" value="TreeGrafter"/>
</dbReference>